<dbReference type="InterPro" id="IPR050982">
    <property type="entry name" value="Auxin_biosynth/cation_transpt"/>
</dbReference>
<dbReference type="PANTHER" id="PTHR43539:SF91">
    <property type="entry name" value="FAD-DEPENDENT URATE HYDROXYLASE"/>
    <property type="match status" value="1"/>
</dbReference>
<dbReference type="SUPFAM" id="SSF51905">
    <property type="entry name" value="FAD/NAD(P)-binding domain"/>
    <property type="match status" value="2"/>
</dbReference>
<evidence type="ECO:0000256" key="1">
    <source>
        <dbReference type="ARBA" id="ARBA00023002"/>
    </source>
</evidence>
<geneLocation type="plasmid" evidence="2">
    <name>unnamed4</name>
</geneLocation>
<protein>
    <recommendedName>
        <fullName evidence="3">Oxidoreductase</fullName>
    </recommendedName>
</protein>
<sequence>MRQETSVVSNLDELEAALSRELDIYAYPDRIWPMQRTSSEGEHVFDVVIVGGGQAAIGTAVGLIRERIANILLLDENEAGEEGPWVTYARMITLRTTKNMPGPDADLLNASFRAWYEAQFGAQAWAQLNLVPKEQWMAYLKWLRRVMGIPVENNARVRRISPHRAGFQVEVEGANDIKQVLARKVVLATGLGGAGGPRIPSLVSSSVPKARWAHSSEMIDFETIRGKRVAVLGGNASAFDNSAAALEGGAAEVLHFVRRKQHPEVNTLRYLEFAGLFRNFIRLDDEWRLRFTRRMLDQGIPPPPYSIERCNFHPNFHLLMGCGWISVSEVDGGVEIVTTAGETHIVDFLILGTGFEVDLTRLDFLSELQPHIQLWRDRMQLGLDALDQEIGRHPYLGEGLQCISRSPDYADTLSNLHFANGGSLASVGPIFTGINGMPFLIRCLVEAISRDFFLSDVGAYWDEFTQFDRSDFEGKRELLASA</sequence>
<dbReference type="PANTHER" id="PTHR43539">
    <property type="entry name" value="FLAVIN-BINDING MONOOXYGENASE-LIKE PROTEIN (AFU_ORTHOLOGUE AFUA_4G09220)"/>
    <property type="match status" value="1"/>
</dbReference>
<gene>
    <name evidence="2" type="ORF">BB934_43670</name>
</gene>
<dbReference type="KEGG" id="moc:BB934_43670"/>
<organism evidence="2">
    <name type="scientific">Microvirga ossetica</name>
    <dbReference type="NCBI Taxonomy" id="1882682"/>
    <lineage>
        <taxon>Bacteria</taxon>
        <taxon>Pseudomonadati</taxon>
        <taxon>Pseudomonadota</taxon>
        <taxon>Alphaproteobacteria</taxon>
        <taxon>Hyphomicrobiales</taxon>
        <taxon>Methylobacteriaceae</taxon>
        <taxon>Microvirga</taxon>
    </lineage>
</organism>
<evidence type="ECO:0000313" key="2">
    <source>
        <dbReference type="EMBL" id="ANY85103.1"/>
    </source>
</evidence>
<name>A0A1B2EYT2_9HYPH</name>
<accession>A0A1B2EYT2</accession>
<keyword evidence="1" id="KW-0560">Oxidoreductase</keyword>
<dbReference type="InterPro" id="IPR036188">
    <property type="entry name" value="FAD/NAD-bd_sf"/>
</dbReference>
<proteinExistence type="predicted"/>
<evidence type="ECO:0008006" key="3">
    <source>
        <dbReference type="Google" id="ProtNLM"/>
    </source>
</evidence>
<dbReference type="EMBL" id="CP016620">
    <property type="protein sequence ID" value="ANY85103.1"/>
    <property type="molecule type" value="Genomic_DNA"/>
</dbReference>
<dbReference type="GO" id="GO:0004497">
    <property type="term" value="F:monooxygenase activity"/>
    <property type="evidence" value="ECO:0007669"/>
    <property type="project" value="TreeGrafter"/>
</dbReference>
<dbReference type="GO" id="GO:0050660">
    <property type="term" value="F:flavin adenine dinucleotide binding"/>
    <property type="evidence" value="ECO:0007669"/>
    <property type="project" value="TreeGrafter"/>
</dbReference>
<dbReference type="AlphaFoldDB" id="A0A1B2EYT2"/>
<dbReference type="Gene3D" id="3.50.50.60">
    <property type="entry name" value="FAD/NAD(P)-binding domain"/>
    <property type="match status" value="1"/>
</dbReference>
<keyword evidence="2" id="KW-0614">Plasmid</keyword>
<dbReference type="Pfam" id="PF13738">
    <property type="entry name" value="Pyr_redox_3"/>
    <property type="match status" value="1"/>
</dbReference>
<reference evidence="2" key="1">
    <citation type="submission" date="2016-07" db="EMBL/GenBank/DDBJ databases">
        <title>Microvirga ossetica sp. nov. a new species of rhizobia isolated from root nodules of the legume species Vicia alpestris Steven originated from North Ossetia region in the Caucasus.</title>
        <authorList>
            <person name="Safronova V.I."/>
            <person name="Kuznetsova I.G."/>
            <person name="Sazanova A.L."/>
            <person name="Belimov A."/>
            <person name="Andronov E."/>
            <person name="Osledkin Y.S."/>
            <person name="Onishchuk O.P."/>
            <person name="Kurchak O.N."/>
            <person name="Shaposhnikov A.I."/>
            <person name="Willems A."/>
            <person name="Tikhonovich I.A."/>
        </authorList>
    </citation>
    <scope>NUCLEOTIDE SEQUENCE [LARGE SCALE GENOMIC DNA]</scope>
    <source>
        <strain evidence="2">V5/3M</strain>
        <plasmid evidence="2">unnamed4</plasmid>
    </source>
</reference>